<evidence type="ECO:0000313" key="6">
    <source>
        <dbReference type="Proteomes" id="UP001355206"/>
    </source>
</evidence>
<dbReference type="Proteomes" id="UP001355206">
    <property type="component" value="Unassembled WGS sequence"/>
</dbReference>
<comment type="caution">
    <text evidence="5">The sequence shown here is derived from an EMBL/GenBank/DDBJ whole genome shotgun (WGS) entry which is preliminary data.</text>
</comment>
<dbReference type="InterPro" id="IPR045443">
    <property type="entry name" value="DUF6504"/>
</dbReference>
<dbReference type="RefSeq" id="WP_331300728.1">
    <property type="nucleotide sequence ID" value="NZ_MLCA01000001.1"/>
</dbReference>
<evidence type="ECO:0000259" key="4">
    <source>
        <dbReference type="Pfam" id="PF20114"/>
    </source>
</evidence>
<name>A0ABU7TJH4_9HYPH</name>
<dbReference type="PANTHER" id="PTHR35369:SF2">
    <property type="entry name" value="BLR3025 PROTEIN"/>
    <property type="match status" value="1"/>
</dbReference>
<keyword evidence="1" id="KW-0227">DNA damage</keyword>
<accession>A0ABU7TJH4</accession>
<organism evidence="5 6">
    <name type="scientific">Methylobacterium oryzae</name>
    <dbReference type="NCBI Taxonomy" id="334852"/>
    <lineage>
        <taxon>Bacteria</taxon>
        <taxon>Pseudomonadati</taxon>
        <taxon>Pseudomonadota</taxon>
        <taxon>Alphaproteobacteria</taxon>
        <taxon>Hyphomicrobiales</taxon>
        <taxon>Methylobacteriaceae</taxon>
        <taxon>Methylobacterium</taxon>
    </lineage>
</organism>
<dbReference type="SUPFAM" id="SSF56672">
    <property type="entry name" value="DNA/RNA polymerases"/>
    <property type="match status" value="1"/>
</dbReference>
<protein>
    <submittedName>
        <fullName evidence="5">Nucleotidyltransferase</fullName>
    </submittedName>
</protein>
<dbReference type="PANTHER" id="PTHR35369">
    <property type="entry name" value="BLR3025 PROTEIN-RELATED"/>
    <property type="match status" value="1"/>
</dbReference>
<evidence type="ECO:0000259" key="3">
    <source>
        <dbReference type="Pfam" id="PF00817"/>
    </source>
</evidence>
<evidence type="ECO:0000256" key="2">
    <source>
        <dbReference type="SAM" id="MobiDB-lite"/>
    </source>
</evidence>
<gene>
    <name evidence="5" type="ORF">MOTC310_02800</name>
</gene>
<feature type="domain" description="UmuC" evidence="3">
    <location>
        <begin position="16"/>
        <end position="153"/>
    </location>
</feature>
<feature type="region of interest" description="Disordered" evidence="2">
    <location>
        <begin position="441"/>
        <end position="528"/>
    </location>
</feature>
<sequence>MPRIVCICLSHWPVTRLRRAGLAPERGPLAVAAEGSGGLRLVALDPEAGALGLRIGEPLGRVRARIGVPLQVYPADPAADRDSLLRLCRWASGYAPLVAPFGPGEAADGLYIDVAGASHLRGGETNLVADLAARLARSNIPARIALADTPGAAFALARHGGGDRIVVPPGGAAEALRGLPVESLRLDPGTVAGLKRLGLRRIGALDALPRGPLARRFGEALLLRLDQALARRPEPLAPLTEAADHAAARGFLDPIGRQSDIVRTARDLMAELAPRLERDGLGACALRLALHRVDGAVRALDLGLSRPERCPERVAALVSLRLDRLGSALDAGFGFETVALAVTVTGPMPARQTDLGAAAAGDGVGFLADALAQRLGRALLRLEPRASHLPERGDRGVLWVAGAGHGPSTDRGVGRPRARLPLPAPAAGLAAAYIGAGRAASGSVAGPLSRAGEGQGEGRELSERGANGTRGDGVLDPDASRPSPQPSPARERGPGALLHQRRRSTVMGEPSGIEGEEKARTSASPWTDHLPPRPLVIFPRGEAACDVLSTVPEGPPRRFRWRARIHRVAHAEGPERIAAEWWREPGADRDYYRIECEAGHRLWLYRDGPHAPDRPAAWYVHGLFA</sequence>
<dbReference type="EMBL" id="MLCA01000001">
    <property type="protein sequence ID" value="MEE7489455.1"/>
    <property type="molecule type" value="Genomic_DNA"/>
</dbReference>
<evidence type="ECO:0000313" key="5">
    <source>
        <dbReference type="EMBL" id="MEE7489455.1"/>
    </source>
</evidence>
<feature type="domain" description="DUF6504" evidence="4">
    <location>
        <begin position="548"/>
        <end position="620"/>
    </location>
</feature>
<dbReference type="InterPro" id="IPR050356">
    <property type="entry name" value="SulA_CellDiv_inhibitor"/>
</dbReference>
<dbReference type="Pfam" id="PF20114">
    <property type="entry name" value="DUF6504"/>
    <property type="match status" value="1"/>
</dbReference>
<dbReference type="CDD" id="cd03468">
    <property type="entry name" value="PolY_like"/>
    <property type="match status" value="1"/>
</dbReference>
<keyword evidence="6" id="KW-1185">Reference proteome</keyword>
<evidence type="ECO:0000256" key="1">
    <source>
        <dbReference type="ARBA" id="ARBA00022763"/>
    </source>
</evidence>
<dbReference type="InterPro" id="IPR043502">
    <property type="entry name" value="DNA/RNA_pol_sf"/>
</dbReference>
<dbReference type="Pfam" id="PF00817">
    <property type="entry name" value="IMS"/>
    <property type="match status" value="1"/>
</dbReference>
<proteinExistence type="predicted"/>
<dbReference type="InterPro" id="IPR001126">
    <property type="entry name" value="UmuC"/>
</dbReference>
<reference evidence="5 6" key="1">
    <citation type="journal article" date="2012" name="Genet. Mol. Biol.">
        <title>Analysis of 16S rRNA and mxaF genes revealing insights into Methylobacterium niche-specific plant association.</title>
        <authorList>
            <person name="Dourado M.N."/>
            <person name="Andreote F.D."/>
            <person name="Dini-Andreote F."/>
            <person name="Conti R."/>
            <person name="Araujo J.M."/>
            <person name="Araujo W.L."/>
        </authorList>
    </citation>
    <scope>NUCLEOTIDE SEQUENCE [LARGE SCALE GENOMIC DNA]</scope>
    <source>
        <strain evidence="5 6">TC3-10</strain>
    </source>
</reference>